<dbReference type="Gene3D" id="3.30.479.10">
    <property type="entry name" value="6-pyruvoyl tetrahydropterin synthase/QueD"/>
    <property type="match status" value="1"/>
</dbReference>
<dbReference type="PANTHER" id="PTHR12589">
    <property type="entry name" value="PYRUVOYL TETRAHYDROBIOPTERIN SYNTHASE"/>
    <property type="match status" value="1"/>
</dbReference>
<dbReference type="STRING" id="1873524.HSR6_0857"/>
<accession>A0A1D8S3T0</accession>
<proteinExistence type="predicted"/>
<dbReference type="InterPro" id="IPR007115">
    <property type="entry name" value="6-PTP_synth/QueD"/>
</dbReference>
<evidence type="ECO:0000313" key="5">
    <source>
        <dbReference type="EMBL" id="AOW80016.1"/>
    </source>
</evidence>
<dbReference type="AlphaFoldDB" id="A0A1D8S3T0"/>
<evidence type="ECO:0000256" key="3">
    <source>
        <dbReference type="ARBA" id="ARBA00022833"/>
    </source>
</evidence>
<evidence type="ECO:0000256" key="4">
    <source>
        <dbReference type="ARBA" id="ARBA00023239"/>
    </source>
</evidence>
<dbReference type="Proteomes" id="UP000185608">
    <property type="component" value="Chromosome"/>
</dbReference>
<organism evidence="5 6">
    <name type="scientific">Halodesulfurarchaeum formicicum</name>
    <dbReference type="NCBI Taxonomy" id="1873524"/>
    <lineage>
        <taxon>Archaea</taxon>
        <taxon>Methanobacteriati</taxon>
        <taxon>Methanobacteriota</taxon>
        <taxon>Stenosarchaea group</taxon>
        <taxon>Halobacteria</taxon>
        <taxon>Halobacteriales</taxon>
        <taxon>Halobacteriaceae</taxon>
        <taxon>Halodesulfurarchaeum</taxon>
    </lineage>
</organism>
<dbReference type="EMBL" id="CP016070">
    <property type="protein sequence ID" value="AOW80016.1"/>
    <property type="molecule type" value="Genomic_DNA"/>
</dbReference>
<gene>
    <name evidence="5" type="ORF">HTSR_0830</name>
</gene>
<dbReference type="GO" id="GO:0016829">
    <property type="term" value="F:lyase activity"/>
    <property type="evidence" value="ECO:0007669"/>
    <property type="project" value="UniProtKB-KW"/>
</dbReference>
<sequence>MTDHSYELTVRRSFIAQHFLTVPDPGAEGDPHSHQYTVEVRFGGSELGEYGYLVDIDAVEAILDDLEGRYRDQLLNELPEFEGHNPSVERFARLFGDRVEQALTDPTPDQLQIRMWEDEVSWASHSRSLGT</sequence>
<dbReference type="GeneID" id="29828839"/>
<evidence type="ECO:0000256" key="1">
    <source>
        <dbReference type="ARBA" id="ARBA00001947"/>
    </source>
</evidence>
<dbReference type="Pfam" id="PF01242">
    <property type="entry name" value="PTPS"/>
    <property type="match status" value="1"/>
</dbReference>
<dbReference type="PATRIC" id="fig|1855411.3.peg.825"/>
<name>A0A1D8S3T0_9EURY</name>
<dbReference type="GO" id="GO:0046872">
    <property type="term" value="F:metal ion binding"/>
    <property type="evidence" value="ECO:0007669"/>
    <property type="project" value="UniProtKB-KW"/>
</dbReference>
<dbReference type="SUPFAM" id="SSF55620">
    <property type="entry name" value="Tetrahydrobiopterin biosynthesis enzymes-like"/>
    <property type="match status" value="1"/>
</dbReference>
<reference evidence="5 6" key="1">
    <citation type="submission" date="2016-06" db="EMBL/GenBank/DDBJ databases">
        <title>Discovery of anaerobic lithoheterotrophic haloarchaeon capable of sulfur respiration by hydrogen and formate.</title>
        <authorList>
            <person name="Sorokin D.Y."/>
            <person name="Kublanov I.V."/>
            <person name="Roman P."/>
            <person name="Sinninghe Damste J.S."/>
            <person name="Golyshin P.N."/>
            <person name="Rojo D."/>
            <person name="Ciordia S."/>
            <person name="Mena Md.C."/>
            <person name="Ferrer M."/>
            <person name="Smedile F."/>
            <person name="Messina E."/>
            <person name="La Cono V."/>
            <person name="Yakimov M.M."/>
        </authorList>
    </citation>
    <scope>NUCLEOTIDE SEQUENCE [LARGE SCALE GENOMIC DNA]</scope>
    <source>
        <strain evidence="5 6">HTSR1</strain>
    </source>
</reference>
<dbReference type="PANTHER" id="PTHR12589:SF7">
    <property type="entry name" value="6-PYRUVOYL TETRAHYDROBIOPTERIN SYNTHASE"/>
    <property type="match status" value="1"/>
</dbReference>
<dbReference type="KEGG" id="halh:HTSR_0830"/>
<evidence type="ECO:0000313" key="6">
    <source>
        <dbReference type="Proteomes" id="UP000185608"/>
    </source>
</evidence>
<keyword evidence="3" id="KW-0862">Zinc</keyword>
<dbReference type="RefSeq" id="WP_070364746.1">
    <property type="nucleotide sequence ID" value="NZ_CP016070.1"/>
</dbReference>
<protein>
    <submittedName>
        <fullName evidence="5">6-pyruvoyltetrahydropterin synthase</fullName>
    </submittedName>
</protein>
<keyword evidence="2" id="KW-0479">Metal-binding</keyword>
<dbReference type="InterPro" id="IPR038418">
    <property type="entry name" value="6-PTP_synth/QueD_sf"/>
</dbReference>
<evidence type="ECO:0000256" key="2">
    <source>
        <dbReference type="ARBA" id="ARBA00022723"/>
    </source>
</evidence>
<comment type="cofactor">
    <cofactor evidence="1">
        <name>Zn(2+)</name>
        <dbReference type="ChEBI" id="CHEBI:29105"/>
    </cofactor>
</comment>
<keyword evidence="4" id="KW-0456">Lyase</keyword>